<dbReference type="InterPro" id="IPR036271">
    <property type="entry name" value="Tet_transcr_reg_TetR-rel_C_sf"/>
</dbReference>
<dbReference type="PROSITE" id="PS01081">
    <property type="entry name" value="HTH_TETR_1"/>
    <property type="match status" value="1"/>
</dbReference>
<dbReference type="InterPro" id="IPR023772">
    <property type="entry name" value="DNA-bd_HTH_TetR-type_CS"/>
</dbReference>
<feature type="DNA-binding region" description="H-T-H motif" evidence="2">
    <location>
        <begin position="33"/>
        <end position="52"/>
    </location>
</feature>
<dbReference type="Gene3D" id="1.10.357.10">
    <property type="entry name" value="Tetracycline Repressor, domain 2"/>
    <property type="match status" value="1"/>
</dbReference>
<accession>A0A2S7AJA4</accession>
<dbReference type="InterPro" id="IPR039536">
    <property type="entry name" value="TetR_C_Proteobacteria"/>
</dbReference>
<comment type="caution">
    <text evidence="4">The sequence shown here is derived from an EMBL/GenBank/DDBJ whole genome shotgun (WGS) entry which is preliminary data.</text>
</comment>
<dbReference type="AlphaFoldDB" id="A0A2S7AJA4"/>
<dbReference type="GO" id="GO:0003700">
    <property type="term" value="F:DNA-binding transcription factor activity"/>
    <property type="evidence" value="ECO:0007669"/>
    <property type="project" value="TreeGrafter"/>
</dbReference>
<dbReference type="InterPro" id="IPR001647">
    <property type="entry name" value="HTH_TetR"/>
</dbReference>
<organism evidence="4 5">
    <name type="scientific">Xanthomonas arboricola</name>
    <dbReference type="NCBI Taxonomy" id="56448"/>
    <lineage>
        <taxon>Bacteria</taxon>
        <taxon>Pseudomonadati</taxon>
        <taxon>Pseudomonadota</taxon>
        <taxon>Gammaproteobacteria</taxon>
        <taxon>Lysobacterales</taxon>
        <taxon>Lysobacteraceae</taxon>
        <taxon>Xanthomonas</taxon>
    </lineage>
</organism>
<evidence type="ECO:0000259" key="3">
    <source>
        <dbReference type="PROSITE" id="PS50977"/>
    </source>
</evidence>
<dbReference type="EMBL" id="MIGY01000001">
    <property type="protein sequence ID" value="PPU09962.1"/>
    <property type="molecule type" value="Genomic_DNA"/>
</dbReference>
<dbReference type="InterPro" id="IPR009057">
    <property type="entry name" value="Homeodomain-like_sf"/>
</dbReference>
<dbReference type="PRINTS" id="PR00455">
    <property type="entry name" value="HTHTETR"/>
</dbReference>
<dbReference type="Gene3D" id="1.10.10.60">
    <property type="entry name" value="Homeodomain-like"/>
    <property type="match status" value="1"/>
</dbReference>
<protein>
    <submittedName>
        <fullName evidence="4">TetR family transcriptional regulator</fullName>
    </submittedName>
</protein>
<dbReference type="PANTHER" id="PTHR30055">
    <property type="entry name" value="HTH-TYPE TRANSCRIPTIONAL REGULATOR RUTR"/>
    <property type="match status" value="1"/>
</dbReference>
<sequence>MSATPAAERNDKEVAILKAATSVFLAHGFSAATTDMIQRESGVSKATMYVYFPNKEVLFAAVIEHECGAMAATFRAMDSSPDDIAKTLSDLGMSYLDIVLSPTALALHRVVMAEAPRFPELGRRFFLAGPKVVTSILVERLGVAAQAGEIDVHALGVEAAATLFLSMLRAQPQMECLTHPGTHPSAAQKDHWVQLAVTTFLGAFGATTAASRRDED</sequence>
<dbReference type="PROSITE" id="PS50977">
    <property type="entry name" value="HTH_TETR_2"/>
    <property type="match status" value="1"/>
</dbReference>
<dbReference type="Pfam" id="PF00440">
    <property type="entry name" value="TetR_N"/>
    <property type="match status" value="1"/>
</dbReference>
<proteinExistence type="predicted"/>
<dbReference type="SUPFAM" id="SSF46689">
    <property type="entry name" value="Homeodomain-like"/>
    <property type="match status" value="1"/>
</dbReference>
<dbReference type="SUPFAM" id="SSF48498">
    <property type="entry name" value="Tetracyclin repressor-like, C-terminal domain"/>
    <property type="match status" value="1"/>
</dbReference>
<dbReference type="Pfam" id="PF14246">
    <property type="entry name" value="TetR_C_7"/>
    <property type="match status" value="1"/>
</dbReference>
<reference evidence="4 5" key="1">
    <citation type="submission" date="2016-08" db="EMBL/GenBank/DDBJ databases">
        <title>Evolution of the type three secretion system and type three effector repertoires in Xanthomonas.</title>
        <authorList>
            <person name="Merda D."/>
            <person name="Briand M."/>
            <person name="Bosis E."/>
            <person name="Rousseau C."/>
            <person name="Portier P."/>
            <person name="Jacques M.-A."/>
            <person name="Fischer-Le Saux M."/>
        </authorList>
    </citation>
    <scope>NUCLEOTIDE SEQUENCE [LARGE SCALE GENOMIC DNA]</scope>
    <source>
        <strain evidence="4 5">CFBP 7645</strain>
    </source>
</reference>
<dbReference type="GO" id="GO:0000976">
    <property type="term" value="F:transcription cis-regulatory region binding"/>
    <property type="evidence" value="ECO:0007669"/>
    <property type="project" value="TreeGrafter"/>
</dbReference>
<gene>
    <name evidence="4" type="ORF">XarjCFBP7645_00290</name>
</gene>
<evidence type="ECO:0000256" key="2">
    <source>
        <dbReference type="PROSITE-ProRule" id="PRU00335"/>
    </source>
</evidence>
<evidence type="ECO:0000313" key="4">
    <source>
        <dbReference type="EMBL" id="PPU09962.1"/>
    </source>
</evidence>
<dbReference type="InterPro" id="IPR050109">
    <property type="entry name" value="HTH-type_TetR-like_transc_reg"/>
</dbReference>
<dbReference type="RefSeq" id="WP_104536686.1">
    <property type="nucleotide sequence ID" value="NZ_MIGY01000001.1"/>
</dbReference>
<dbReference type="Proteomes" id="UP000239204">
    <property type="component" value="Unassembled WGS sequence"/>
</dbReference>
<evidence type="ECO:0000256" key="1">
    <source>
        <dbReference type="ARBA" id="ARBA00023125"/>
    </source>
</evidence>
<name>A0A2S7AJA4_9XANT</name>
<keyword evidence="1 2" id="KW-0238">DNA-binding</keyword>
<evidence type="ECO:0000313" key="5">
    <source>
        <dbReference type="Proteomes" id="UP000239204"/>
    </source>
</evidence>
<dbReference type="PANTHER" id="PTHR30055:SF146">
    <property type="entry name" value="HTH-TYPE TRANSCRIPTIONAL DUAL REGULATOR CECR"/>
    <property type="match status" value="1"/>
</dbReference>
<feature type="domain" description="HTH tetR-type" evidence="3">
    <location>
        <begin position="10"/>
        <end position="70"/>
    </location>
</feature>